<dbReference type="InterPro" id="IPR027417">
    <property type="entry name" value="P-loop_NTPase"/>
</dbReference>
<reference evidence="6" key="1">
    <citation type="journal article" date="2019" name="Int. J. Syst. Evol. Microbiol.">
        <title>The Global Catalogue of Microorganisms (GCM) 10K type strain sequencing project: providing services to taxonomists for standard genome sequencing and annotation.</title>
        <authorList>
            <consortium name="The Broad Institute Genomics Platform"/>
            <consortium name="The Broad Institute Genome Sequencing Center for Infectious Disease"/>
            <person name="Wu L."/>
            <person name="Ma J."/>
        </authorList>
    </citation>
    <scope>NUCLEOTIDE SEQUENCE [LARGE SCALE GENOMIC DNA]</scope>
    <source>
        <strain evidence="6">JCM 9687</strain>
    </source>
</reference>
<protein>
    <submittedName>
        <fullName evidence="5">BTAD domain-containing putative transcriptional regulator</fullName>
    </submittedName>
</protein>
<dbReference type="SUPFAM" id="SSF52540">
    <property type="entry name" value="P-loop containing nucleoside triphosphate hydrolases"/>
    <property type="match status" value="1"/>
</dbReference>
<dbReference type="SUPFAM" id="SSF48452">
    <property type="entry name" value="TPR-like"/>
    <property type="match status" value="2"/>
</dbReference>
<comment type="similarity">
    <text evidence="1">Belongs to the AfsR/DnrI/RedD regulatory family.</text>
</comment>
<accession>A0ABP6RYR3</accession>
<gene>
    <name evidence="5" type="ORF">GCM10020366_56460</name>
</gene>
<keyword evidence="6" id="KW-1185">Reference proteome</keyword>
<dbReference type="InterPro" id="IPR016032">
    <property type="entry name" value="Sig_transdc_resp-reg_C-effctor"/>
</dbReference>
<dbReference type="SMART" id="SM01043">
    <property type="entry name" value="BTAD"/>
    <property type="match status" value="1"/>
</dbReference>
<feature type="domain" description="OmpR/PhoB-type" evidence="4">
    <location>
        <begin position="30"/>
        <end position="127"/>
    </location>
</feature>
<dbReference type="PROSITE" id="PS51755">
    <property type="entry name" value="OMPR_PHOB"/>
    <property type="match status" value="1"/>
</dbReference>
<proteinExistence type="inferred from homology"/>
<keyword evidence="2 3" id="KW-0238">DNA-binding</keyword>
<evidence type="ECO:0000256" key="3">
    <source>
        <dbReference type="PROSITE-ProRule" id="PRU01091"/>
    </source>
</evidence>
<sequence>MDQLWVIRPIHRVVHRPGGPVHTRLDLRRPGPCEAGRVRVAMLGPFRLRAADGEPVEVGGRRVRALIARLALDAGRPVPADTLIADLWGAAQPAAAGNALQTLVSRARRATGDLRLTSTAAGYVLDVAGDDVDVHRFDRLVAAGRARLRSGEAAGAADVLREALALWRGDPLVDVADAAFAAPHVARLDEARLGAREDRIEADLRLGRHADLIPELDGLCARHPLRERLIALRLRALHATGRRADALAAYEAHRSRLADDLGTDPSASLTALRAELLRDEPAPPPAPAAHQALPVRLSSFVGREAEIAQVGAALARSRLVTLFGPGGAGKTRLATEIAAEITGHRVWFAELAPVRDGGDLTAAVLAALGIRETRLLEAPQSHGAARLAEALGAEPAVLVLDNCEHVIEEAAGFAHELLGRRPELRVLATSREPLALPGEELLPVGPLALPADGTDPAAAAAVRLFADRAAAASPGFELTERTAPDVVEVCRRLDGIPLAIELAAARLRSMPLRQIAARLDDRFRLLTGGNRAAMPRHRTLRAVVEWSWDLLDERERRLAARMAVFTGAVRAESVTAVCADDELPAADVFYVLSSLVEKSLVTAVENGRYRMLETVRAYCWQRCLDDGAADRARDAHLAHFLAVAEETEPGLHGPEQLDLMDRLDADHDNLLAALHRAVDAGDADRGLRLVAALSWYWSMSAWSEEVLARFTAVAELPGPAAPQARAVVRLGRALAGTGDGWFEQVRDGAVAAAESGAMHRYPHSALLEAGAWLFLGEFTELRRVVELAAAHPDPWVRATAVFERAISAEHGGDPRTAEEHMRTAADAFRRIGDRWGRAQSISSLAGYRSLRGDHAGAIDLLAEALETIRQLRSDVDLVAIMVRIGVERVRAGDFGRGRAELERAEEIAARGRPWFAVWALTGLAECARLEGGPDEAERYLDEAERIGTDEQEGALLRPALLRQRAGVLLDRGRPDEAPALLAKALDGGAGIRSTPEAAAVAECAARWRWNAGDQPGAARLLGLAVALRGALDEGDPDVRRTRDGLASTGEPHRAVFDAATAQPRAAALAELRSALDRDQR</sequence>
<dbReference type="CDD" id="cd15831">
    <property type="entry name" value="BTAD"/>
    <property type="match status" value="1"/>
</dbReference>
<comment type="caution">
    <text evidence="5">The sequence shown here is derived from an EMBL/GenBank/DDBJ whole genome shotgun (WGS) entry which is preliminary data.</text>
</comment>
<dbReference type="EMBL" id="BAAAYK010000038">
    <property type="protein sequence ID" value="GAA3363662.1"/>
    <property type="molecule type" value="Genomic_DNA"/>
</dbReference>
<dbReference type="InterPro" id="IPR058852">
    <property type="entry name" value="HTH_77"/>
</dbReference>
<feature type="DNA-binding region" description="OmpR/PhoB-type" evidence="3">
    <location>
        <begin position="30"/>
        <end position="127"/>
    </location>
</feature>
<evidence type="ECO:0000313" key="6">
    <source>
        <dbReference type="Proteomes" id="UP001500483"/>
    </source>
</evidence>
<dbReference type="InterPro" id="IPR041664">
    <property type="entry name" value="AAA_16"/>
</dbReference>
<evidence type="ECO:0000313" key="5">
    <source>
        <dbReference type="EMBL" id="GAA3363662.1"/>
    </source>
</evidence>
<dbReference type="PANTHER" id="PTHR47691:SF3">
    <property type="entry name" value="HTH-TYPE TRANSCRIPTIONAL REGULATOR RV0890C-RELATED"/>
    <property type="match status" value="1"/>
</dbReference>
<dbReference type="Gene3D" id="3.40.50.300">
    <property type="entry name" value="P-loop containing nucleotide triphosphate hydrolases"/>
    <property type="match status" value="1"/>
</dbReference>
<dbReference type="SUPFAM" id="SSF46894">
    <property type="entry name" value="C-terminal effector domain of the bipartite response regulators"/>
    <property type="match status" value="1"/>
</dbReference>
<dbReference type="Pfam" id="PF25872">
    <property type="entry name" value="HTH_77"/>
    <property type="match status" value="1"/>
</dbReference>
<dbReference type="InterPro" id="IPR011990">
    <property type="entry name" value="TPR-like_helical_dom_sf"/>
</dbReference>
<dbReference type="PANTHER" id="PTHR47691">
    <property type="entry name" value="REGULATOR-RELATED"/>
    <property type="match status" value="1"/>
</dbReference>
<dbReference type="SMART" id="SM00862">
    <property type="entry name" value="Trans_reg_C"/>
    <property type="match status" value="1"/>
</dbReference>
<evidence type="ECO:0000256" key="1">
    <source>
        <dbReference type="ARBA" id="ARBA00005820"/>
    </source>
</evidence>
<evidence type="ECO:0000259" key="4">
    <source>
        <dbReference type="PROSITE" id="PS51755"/>
    </source>
</evidence>
<dbReference type="PRINTS" id="PR00364">
    <property type="entry name" value="DISEASERSIST"/>
</dbReference>
<dbReference type="InterPro" id="IPR036388">
    <property type="entry name" value="WH-like_DNA-bd_sf"/>
</dbReference>
<dbReference type="Gene3D" id="1.10.10.10">
    <property type="entry name" value="Winged helix-like DNA-binding domain superfamily/Winged helix DNA-binding domain"/>
    <property type="match status" value="1"/>
</dbReference>
<dbReference type="Proteomes" id="UP001500483">
    <property type="component" value="Unassembled WGS sequence"/>
</dbReference>
<dbReference type="InterPro" id="IPR001867">
    <property type="entry name" value="OmpR/PhoB-type_DNA-bd"/>
</dbReference>
<dbReference type="Pfam" id="PF13191">
    <property type="entry name" value="AAA_16"/>
    <property type="match status" value="1"/>
</dbReference>
<dbReference type="InterPro" id="IPR005158">
    <property type="entry name" value="BTAD"/>
</dbReference>
<organism evidence="5 6">
    <name type="scientific">Saccharopolyspora gregorii</name>
    <dbReference type="NCBI Taxonomy" id="33914"/>
    <lineage>
        <taxon>Bacteria</taxon>
        <taxon>Bacillati</taxon>
        <taxon>Actinomycetota</taxon>
        <taxon>Actinomycetes</taxon>
        <taxon>Pseudonocardiales</taxon>
        <taxon>Pseudonocardiaceae</taxon>
        <taxon>Saccharopolyspora</taxon>
    </lineage>
</organism>
<dbReference type="Gene3D" id="1.25.40.10">
    <property type="entry name" value="Tetratricopeptide repeat domain"/>
    <property type="match status" value="3"/>
</dbReference>
<dbReference type="Pfam" id="PF03704">
    <property type="entry name" value="BTAD"/>
    <property type="match status" value="1"/>
</dbReference>
<name>A0ABP6RYR3_9PSEU</name>
<evidence type="ECO:0000256" key="2">
    <source>
        <dbReference type="ARBA" id="ARBA00023125"/>
    </source>
</evidence>